<dbReference type="Pfam" id="PF06733">
    <property type="entry name" value="DEAD_2"/>
    <property type="match status" value="1"/>
</dbReference>
<evidence type="ECO:0000256" key="1">
    <source>
        <dbReference type="ARBA" id="ARBA00022723"/>
    </source>
</evidence>
<dbReference type="PANTHER" id="PTHR11472:SF34">
    <property type="entry name" value="REGULATOR OF TELOMERE ELONGATION HELICASE 1"/>
    <property type="match status" value="1"/>
</dbReference>
<dbReference type="PANTHER" id="PTHR11472">
    <property type="entry name" value="DNA REPAIR DEAD HELICASE RAD3/XP-D SUBFAMILY MEMBER"/>
    <property type="match status" value="1"/>
</dbReference>
<keyword evidence="1" id="KW-0479">Metal-binding</keyword>
<evidence type="ECO:0000313" key="12">
    <source>
        <dbReference type="Proteomes" id="UP000266622"/>
    </source>
</evidence>
<evidence type="ECO:0000256" key="7">
    <source>
        <dbReference type="ARBA" id="ARBA00023014"/>
    </source>
</evidence>
<evidence type="ECO:0000256" key="6">
    <source>
        <dbReference type="ARBA" id="ARBA00023004"/>
    </source>
</evidence>
<dbReference type="InterPro" id="IPR027417">
    <property type="entry name" value="P-loop_NTPase"/>
</dbReference>
<reference evidence="11 12" key="1">
    <citation type="journal article" date="2018" name="Syst. Appl. Microbiol.">
        <title>A new symbiotic nanoarchaeote (Candidatus Nanoclepta minutus) and its host (Zestosphaera tikiterensis gen. nov., sp. nov.) from a New Zealand hot spring.</title>
        <authorList>
            <person name="St John E."/>
            <person name="Liu Y."/>
            <person name="Podar M."/>
            <person name="Stott M.B."/>
            <person name="Meneghin J."/>
            <person name="Chen Z."/>
            <person name="Lagutin K."/>
            <person name="Mitchell K."/>
            <person name="Reysenbach A.L."/>
        </authorList>
    </citation>
    <scope>NUCLEOTIDE SEQUENCE [LARGE SCALE GENOMIC DNA]</scope>
    <source>
        <strain evidence="11">NZ3</strain>
    </source>
</reference>
<evidence type="ECO:0000256" key="5">
    <source>
        <dbReference type="ARBA" id="ARBA00022840"/>
    </source>
</evidence>
<dbReference type="Pfam" id="PF04851">
    <property type="entry name" value="ResIII"/>
    <property type="match status" value="1"/>
</dbReference>
<sequence length="609" mass="72059">MIEESYPILKNRSFQIETVERILDSLDKKFIILDSPTGSGKTIMSLVIADFLWKKEDLITHIAVRTNEQIKRYLQDSLEKVKTLVKVFPNKRKTCPIFYKSNLSGEEIYCSDCMFRKATYPKERLFKRLRKVNYNFEKLAKIENKKMEKRNDKVRCIYHSFKKIESKIYVSTYPYVFNYYLFDLLSLEGEPDILIMDESHNLLTTLTNPLSLSFRVYLEKGFGKRKEENLLYKFLKEEIAAIGDLLNIPNEDIGIVLSEISNFSDELINFIENLLVKQFRTREINIIIERIKKEIGKKEVIIEREELLDIFDRYSKTFDELIFYWDSYKKTISKMTYKFPKKRWHLNKILKLYLSLKDPDLVWIANGFKIEGFITKFNVIIKSLMDYKNIILMSGSNFTKKDFVTLYKVPSEDVEYIKVDVKFGKKEFNIIPNFSSKYEKRKSKKNIQNLIDNIKFILNNLDGYQLYMFPSAGFMNLIFDQLSEEIKERIFLDDGTKPFNSILKTNKKAIFTYARSRFIEGVELVKDGSSLLKTVVIVGKPYPPPPTASILTNRILKDNKLDYWTFAEIMKDIQIKQVIGRAIRSQNDEVKIFFIDDRYKKSEVIKYFK</sequence>
<protein>
    <recommendedName>
        <fullName evidence="10">Helicase ATP-binding domain-containing protein</fullName>
    </recommendedName>
</protein>
<dbReference type="GO" id="GO:0016818">
    <property type="term" value="F:hydrolase activity, acting on acid anhydrides, in phosphorus-containing anhydrides"/>
    <property type="evidence" value="ECO:0007669"/>
    <property type="project" value="InterPro"/>
</dbReference>
<keyword evidence="4" id="KW-0347">Helicase</keyword>
<dbReference type="Gene3D" id="1.10.275.30">
    <property type="match status" value="1"/>
</dbReference>
<accession>A0A397WN08</accession>
<proteinExistence type="predicted"/>
<keyword evidence="5" id="KW-0067">ATP-binding</keyword>
<dbReference type="Proteomes" id="UP000266622">
    <property type="component" value="Unassembled WGS sequence"/>
</dbReference>
<dbReference type="Pfam" id="PF13307">
    <property type="entry name" value="Helicase_C_2"/>
    <property type="match status" value="1"/>
</dbReference>
<name>A0A397WN08_9ARCH</name>
<dbReference type="AlphaFoldDB" id="A0A397WN08"/>
<dbReference type="GO" id="GO:0006139">
    <property type="term" value="P:nucleobase-containing compound metabolic process"/>
    <property type="evidence" value="ECO:0007669"/>
    <property type="project" value="InterPro"/>
</dbReference>
<evidence type="ECO:0000313" key="11">
    <source>
        <dbReference type="EMBL" id="RIB35455.1"/>
    </source>
</evidence>
<dbReference type="GO" id="GO:0046872">
    <property type="term" value="F:metal ion binding"/>
    <property type="evidence" value="ECO:0007669"/>
    <property type="project" value="UniProtKB-KW"/>
</dbReference>
<dbReference type="InterPro" id="IPR045028">
    <property type="entry name" value="DinG/Rad3-like"/>
</dbReference>
<dbReference type="GO" id="GO:0051536">
    <property type="term" value="F:iron-sulfur cluster binding"/>
    <property type="evidence" value="ECO:0007669"/>
    <property type="project" value="UniProtKB-KW"/>
</dbReference>
<evidence type="ECO:0000256" key="9">
    <source>
        <dbReference type="ARBA" id="ARBA00023235"/>
    </source>
</evidence>
<dbReference type="GO" id="GO:0003677">
    <property type="term" value="F:DNA binding"/>
    <property type="evidence" value="ECO:0007669"/>
    <property type="project" value="UniProtKB-KW"/>
</dbReference>
<evidence type="ECO:0000256" key="3">
    <source>
        <dbReference type="ARBA" id="ARBA00022801"/>
    </source>
</evidence>
<dbReference type="InterPro" id="IPR006935">
    <property type="entry name" value="Helicase/UvrB_N"/>
</dbReference>
<gene>
    <name evidence="11" type="ORF">BXU00_01680</name>
</gene>
<comment type="caution">
    <text evidence="11">The sequence shown here is derived from an EMBL/GenBank/DDBJ whole genome shotgun (WGS) entry which is preliminary data.</text>
</comment>
<evidence type="ECO:0000256" key="8">
    <source>
        <dbReference type="ARBA" id="ARBA00023125"/>
    </source>
</evidence>
<keyword evidence="9" id="KW-0413">Isomerase</keyword>
<evidence type="ECO:0000259" key="10">
    <source>
        <dbReference type="PROSITE" id="PS51193"/>
    </source>
</evidence>
<evidence type="ECO:0000256" key="4">
    <source>
        <dbReference type="ARBA" id="ARBA00022806"/>
    </source>
</evidence>
<keyword evidence="6" id="KW-0408">Iron</keyword>
<keyword evidence="2" id="KW-0547">Nucleotide-binding</keyword>
<keyword evidence="8" id="KW-0238">DNA-binding</keyword>
<dbReference type="Gene3D" id="3.40.50.300">
    <property type="entry name" value="P-loop containing nucleotide triphosphate hydrolases"/>
    <property type="match status" value="2"/>
</dbReference>
<dbReference type="SMART" id="SM00491">
    <property type="entry name" value="HELICc2"/>
    <property type="match status" value="1"/>
</dbReference>
<keyword evidence="7" id="KW-0411">Iron-sulfur</keyword>
<evidence type="ECO:0000256" key="2">
    <source>
        <dbReference type="ARBA" id="ARBA00022741"/>
    </source>
</evidence>
<dbReference type="GO" id="GO:0003678">
    <property type="term" value="F:DNA helicase activity"/>
    <property type="evidence" value="ECO:0007669"/>
    <property type="project" value="InterPro"/>
</dbReference>
<keyword evidence="3" id="KW-0378">Hydrolase</keyword>
<dbReference type="SUPFAM" id="SSF52540">
    <property type="entry name" value="P-loop containing nucleoside triphosphate hydrolases"/>
    <property type="match status" value="1"/>
</dbReference>
<dbReference type="PROSITE" id="PS51193">
    <property type="entry name" value="HELICASE_ATP_BIND_2"/>
    <property type="match status" value="1"/>
</dbReference>
<feature type="domain" description="Helicase ATP-binding" evidence="10">
    <location>
        <begin position="1"/>
        <end position="246"/>
    </location>
</feature>
<dbReference type="GO" id="GO:0005524">
    <property type="term" value="F:ATP binding"/>
    <property type="evidence" value="ECO:0007669"/>
    <property type="project" value="UniProtKB-KW"/>
</dbReference>
<organism evidence="11 12">
    <name type="scientific">Candidatus Nanoclepta minutus</name>
    <dbReference type="NCBI Taxonomy" id="1940235"/>
    <lineage>
        <taxon>Archaea</taxon>
        <taxon>Nanobdellota</taxon>
        <taxon>Candidatus Nanoclepta</taxon>
    </lineage>
</organism>
<dbReference type="EMBL" id="MWMI01000002">
    <property type="protein sequence ID" value="RIB35455.1"/>
    <property type="molecule type" value="Genomic_DNA"/>
</dbReference>
<dbReference type="InterPro" id="IPR014013">
    <property type="entry name" value="Helic_SF1/SF2_ATP-bd_DinG/Rad3"/>
</dbReference>
<dbReference type="InterPro" id="IPR010614">
    <property type="entry name" value="RAD3-like_helicase_DEAD"/>
</dbReference>
<dbReference type="InterPro" id="IPR006555">
    <property type="entry name" value="ATP-dep_Helicase_C"/>
</dbReference>